<dbReference type="OrthoDB" id="9795188at2"/>
<sequence>MRFPEDVPVLTDGVVTLRAHTAADVEPAYRMCQDPVMQEWTTIPVPYLHEHAVNFLTEVVPAGWRDNTAWAWAIEYDGNYVGTIDLRDGEGGVGEVGFAVSAEVRGNGVMTRALKLVVRYAFDGLDWKRVIWRAYVGNYASRRVAWKTGFRGLVTIPGGGRSRGVRKDEWVATIGRDDELEPKGNWWAVPVLDSGAIRLRELRESDAQRVMEACADERTQQWLTGMPSPYGLEDAKGFIASRPDAAASGDAVAWAIVDAVTDELLGNVSIFGLNNRIDNTIGEIGYWMHPDARGRKVMSTAVQLVIDHAFRPVEDGGLGRRRLVLRCADVNTASAHVAEANGFTQVADERLADPRRDGTYDNLLTYDLLATEHPGH</sequence>
<dbReference type="PANTHER" id="PTHR43792:SF8">
    <property type="entry name" value="[RIBOSOMAL PROTEIN US5]-ALANINE N-ACETYLTRANSFERASE"/>
    <property type="match status" value="1"/>
</dbReference>
<dbReference type="AlphaFoldDB" id="A0A4R0H2C7"/>
<gene>
    <name evidence="5" type="ORF">E0H45_32385</name>
</gene>
<feature type="domain" description="N-acetyltransferase" evidence="4">
    <location>
        <begin position="197"/>
        <end position="367"/>
    </location>
</feature>
<dbReference type="GO" id="GO:0016747">
    <property type="term" value="F:acyltransferase activity, transferring groups other than amino-acyl groups"/>
    <property type="evidence" value="ECO:0007669"/>
    <property type="project" value="InterPro"/>
</dbReference>
<organism evidence="5 6">
    <name type="scientific">Kribbella soli</name>
    <dbReference type="NCBI Taxonomy" id="1124743"/>
    <lineage>
        <taxon>Bacteria</taxon>
        <taxon>Bacillati</taxon>
        <taxon>Actinomycetota</taxon>
        <taxon>Actinomycetes</taxon>
        <taxon>Propionibacteriales</taxon>
        <taxon>Kribbellaceae</taxon>
        <taxon>Kribbella</taxon>
    </lineage>
</organism>
<comment type="caution">
    <text evidence="5">The sequence shown here is derived from an EMBL/GenBank/DDBJ whole genome shotgun (WGS) entry which is preliminary data.</text>
</comment>
<dbReference type="Gene3D" id="3.40.630.30">
    <property type="match status" value="2"/>
</dbReference>
<accession>A0A4R0H2C7</accession>
<keyword evidence="6" id="KW-1185">Reference proteome</keyword>
<dbReference type="RefSeq" id="WP_131344505.1">
    <property type="nucleotide sequence ID" value="NZ_SJJZ01000004.1"/>
</dbReference>
<name>A0A4R0H2C7_9ACTN</name>
<dbReference type="SUPFAM" id="SSF55729">
    <property type="entry name" value="Acyl-CoA N-acyltransferases (Nat)"/>
    <property type="match status" value="2"/>
</dbReference>
<dbReference type="InterPro" id="IPR016181">
    <property type="entry name" value="Acyl_CoA_acyltransferase"/>
</dbReference>
<evidence type="ECO:0000313" key="6">
    <source>
        <dbReference type="Proteomes" id="UP000292346"/>
    </source>
</evidence>
<dbReference type="PROSITE" id="PS51186">
    <property type="entry name" value="GNAT"/>
    <property type="match status" value="2"/>
</dbReference>
<feature type="domain" description="N-acetyltransferase" evidence="4">
    <location>
        <begin position="15"/>
        <end position="172"/>
    </location>
</feature>
<evidence type="ECO:0000259" key="4">
    <source>
        <dbReference type="PROSITE" id="PS51186"/>
    </source>
</evidence>
<dbReference type="Proteomes" id="UP000292346">
    <property type="component" value="Unassembled WGS sequence"/>
</dbReference>
<dbReference type="InterPro" id="IPR051531">
    <property type="entry name" value="N-acetyltransferase"/>
</dbReference>
<reference evidence="5 6" key="1">
    <citation type="submission" date="2019-02" db="EMBL/GenBank/DDBJ databases">
        <title>Kribbella capetownensis sp. nov. and Kribbella speibonae sp. nov., isolated from soil.</title>
        <authorList>
            <person name="Curtis S.M."/>
            <person name="Norton I."/>
            <person name="Everest G.J."/>
            <person name="Meyers P.R."/>
        </authorList>
    </citation>
    <scope>NUCLEOTIDE SEQUENCE [LARGE SCALE GENOMIC DNA]</scope>
    <source>
        <strain evidence="5 6">KCTC 29219</strain>
    </source>
</reference>
<proteinExistence type="inferred from homology"/>
<dbReference type="PANTHER" id="PTHR43792">
    <property type="entry name" value="GNAT FAMILY, PUTATIVE (AFU_ORTHOLOGUE AFUA_3G00765)-RELATED-RELATED"/>
    <property type="match status" value="1"/>
</dbReference>
<dbReference type="Pfam" id="PF13302">
    <property type="entry name" value="Acetyltransf_3"/>
    <property type="match status" value="2"/>
</dbReference>
<comment type="similarity">
    <text evidence="3">Belongs to the acetyltransferase family. RimJ subfamily.</text>
</comment>
<dbReference type="InterPro" id="IPR000182">
    <property type="entry name" value="GNAT_dom"/>
</dbReference>
<evidence type="ECO:0000313" key="5">
    <source>
        <dbReference type="EMBL" id="TCC03813.1"/>
    </source>
</evidence>
<evidence type="ECO:0000256" key="3">
    <source>
        <dbReference type="ARBA" id="ARBA00038502"/>
    </source>
</evidence>
<protein>
    <submittedName>
        <fullName evidence="5">N-acetyltransferase</fullName>
    </submittedName>
</protein>
<keyword evidence="2" id="KW-0012">Acyltransferase</keyword>
<keyword evidence="1 5" id="KW-0808">Transferase</keyword>
<dbReference type="EMBL" id="SJJZ01000004">
    <property type="protein sequence ID" value="TCC03813.1"/>
    <property type="molecule type" value="Genomic_DNA"/>
</dbReference>
<evidence type="ECO:0000256" key="2">
    <source>
        <dbReference type="ARBA" id="ARBA00023315"/>
    </source>
</evidence>
<evidence type="ECO:0000256" key="1">
    <source>
        <dbReference type="ARBA" id="ARBA00022679"/>
    </source>
</evidence>